<dbReference type="Proteomes" id="UP000265703">
    <property type="component" value="Unassembled WGS sequence"/>
</dbReference>
<keyword evidence="3" id="KW-1185">Reference proteome</keyword>
<proteinExistence type="predicted"/>
<evidence type="ECO:0000313" key="2">
    <source>
        <dbReference type="EMBL" id="RIA92585.1"/>
    </source>
</evidence>
<dbReference type="EMBL" id="QKYT01000123">
    <property type="protein sequence ID" value="RIA92585.1"/>
    <property type="molecule type" value="Genomic_DNA"/>
</dbReference>
<reference evidence="2 3" key="1">
    <citation type="submission" date="2018-06" db="EMBL/GenBank/DDBJ databases">
        <title>Comparative genomics reveals the genomic features of Rhizophagus irregularis, R. cerebriforme, R. diaphanum and Gigaspora rosea, and their symbiotic lifestyle signature.</title>
        <authorList>
            <person name="Morin E."/>
            <person name="San Clemente H."/>
            <person name="Chen E.C.H."/>
            <person name="De La Providencia I."/>
            <person name="Hainaut M."/>
            <person name="Kuo A."/>
            <person name="Kohler A."/>
            <person name="Murat C."/>
            <person name="Tang N."/>
            <person name="Roy S."/>
            <person name="Loubradou J."/>
            <person name="Henrissat B."/>
            <person name="Grigoriev I.V."/>
            <person name="Corradi N."/>
            <person name="Roux C."/>
            <person name="Martin F.M."/>
        </authorList>
    </citation>
    <scope>NUCLEOTIDE SEQUENCE [LARGE SCALE GENOMIC DNA]</scope>
    <source>
        <strain evidence="2 3">DAOM 227022</strain>
    </source>
</reference>
<sequence length="212" mass="24634">MDDFLNEVHKKKISDDIRFSENSKLSHEEETITNTSFILTNIDNEKLENEEQMMQGEKQSQQNDQRLHYGIYSLKGISDGYLHVMTCKARKINMLFGYEYDPVTLKKNKGISGYIVQQVTCSVDRILRLINPQIDYIIEQVNLKMTTSDHQSHVDKTFEIMVTISANDPNSDDADSDANKSDSDVYFKSDDSDSDDEYDYELHKRLTYEKMV</sequence>
<feature type="region of interest" description="Disordered" evidence="1">
    <location>
        <begin position="168"/>
        <end position="198"/>
    </location>
</feature>
<evidence type="ECO:0000313" key="3">
    <source>
        <dbReference type="Proteomes" id="UP000265703"/>
    </source>
</evidence>
<feature type="compositionally biased region" description="Basic and acidic residues" evidence="1">
    <location>
        <begin position="177"/>
        <end position="191"/>
    </location>
</feature>
<dbReference type="AlphaFoldDB" id="A0A397T8A0"/>
<protein>
    <submittedName>
        <fullName evidence="2">Uncharacterized protein</fullName>
    </submittedName>
</protein>
<organism evidence="2 3">
    <name type="scientific">Glomus cerebriforme</name>
    <dbReference type="NCBI Taxonomy" id="658196"/>
    <lineage>
        <taxon>Eukaryota</taxon>
        <taxon>Fungi</taxon>
        <taxon>Fungi incertae sedis</taxon>
        <taxon>Mucoromycota</taxon>
        <taxon>Glomeromycotina</taxon>
        <taxon>Glomeromycetes</taxon>
        <taxon>Glomerales</taxon>
        <taxon>Glomeraceae</taxon>
        <taxon>Glomus</taxon>
    </lineage>
</organism>
<dbReference type="OrthoDB" id="2428359at2759"/>
<evidence type="ECO:0000256" key="1">
    <source>
        <dbReference type="SAM" id="MobiDB-lite"/>
    </source>
</evidence>
<gene>
    <name evidence="2" type="ORF">C1645_736232</name>
</gene>
<comment type="caution">
    <text evidence="2">The sequence shown here is derived from an EMBL/GenBank/DDBJ whole genome shotgun (WGS) entry which is preliminary data.</text>
</comment>
<name>A0A397T8A0_9GLOM</name>
<accession>A0A397T8A0</accession>